<evidence type="ECO:0000256" key="1">
    <source>
        <dbReference type="SAM" id="MobiDB-lite"/>
    </source>
</evidence>
<protein>
    <recommendedName>
        <fullName evidence="4">Neurite outgrowth-associated protein</fullName>
    </recommendedName>
</protein>
<dbReference type="AlphaFoldDB" id="A0ABD1KY26"/>
<dbReference type="Pfam" id="PF06413">
    <property type="entry name" value="Neugrin"/>
    <property type="match status" value="1"/>
</dbReference>
<keyword evidence="3" id="KW-1185">Reference proteome</keyword>
<gene>
    <name evidence="2" type="ORF">ACEWY4_000923</name>
</gene>
<accession>A0ABD1KY26</accession>
<dbReference type="PANTHER" id="PTHR13475">
    <property type="entry name" value="NEUGRIN"/>
    <property type="match status" value="1"/>
</dbReference>
<dbReference type="EMBL" id="JBHFQA010000001">
    <property type="protein sequence ID" value="KAL2104055.1"/>
    <property type="molecule type" value="Genomic_DNA"/>
</dbReference>
<dbReference type="InterPro" id="IPR010487">
    <property type="entry name" value="NGRN/Rrg9"/>
</dbReference>
<dbReference type="Proteomes" id="UP001591681">
    <property type="component" value="Unassembled WGS sequence"/>
</dbReference>
<proteinExistence type="predicted"/>
<evidence type="ECO:0000313" key="3">
    <source>
        <dbReference type="Proteomes" id="UP001591681"/>
    </source>
</evidence>
<reference evidence="2 3" key="1">
    <citation type="submission" date="2024-09" db="EMBL/GenBank/DDBJ databases">
        <title>A chromosome-level genome assembly of Gray's grenadier anchovy, Coilia grayii.</title>
        <authorList>
            <person name="Fu Z."/>
        </authorList>
    </citation>
    <scope>NUCLEOTIDE SEQUENCE [LARGE SCALE GENOMIC DNA]</scope>
    <source>
        <strain evidence="2">G4</strain>
        <tissue evidence="2">Muscle</tissue>
    </source>
</reference>
<comment type="caution">
    <text evidence="2">The sequence shown here is derived from an EMBL/GenBank/DDBJ whole genome shotgun (WGS) entry which is preliminary data.</text>
</comment>
<name>A0ABD1KY26_9TELE</name>
<feature type="region of interest" description="Disordered" evidence="1">
    <location>
        <begin position="38"/>
        <end position="57"/>
    </location>
</feature>
<organism evidence="2 3">
    <name type="scientific">Coilia grayii</name>
    <name type="common">Gray's grenadier anchovy</name>
    <dbReference type="NCBI Taxonomy" id="363190"/>
    <lineage>
        <taxon>Eukaryota</taxon>
        <taxon>Metazoa</taxon>
        <taxon>Chordata</taxon>
        <taxon>Craniata</taxon>
        <taxon>Vertebrata</taxon>
        <taxon>Euteleostomi</taxon>
        <taxon>Actinopterygii</taxon>
        <taxon>Neopterygii</taxon>
        <taxon>Teleostei</taxon>
        <taxon>Clupei</taxon>
        <taxon>Clupeiformes</taxon>
        <taxon>Clupeoidei</taxon>
        <taxon>Engraulidae</taxon>
        <taxon>Coilinae</taxon>
        <taxon>Coilia</taxon>
    </lineage>
</organism>
<sequence>MFMPRFFRSAILKLGNAPLPVCSSRLASHDVRIWNQSHTFNPKHTQKQTNQEEDLGPDDVGAQIEAVIREEKRKEKTVKFHKIKRQLRPKGAPVRKLTWDAIEQIRFLKLESPEEWSMERLAEGFSVTPDEISRILRSKFTPGPERKLKQDHMVLAKQQLTLADGTEVQPKKVLTSSTHITLPPGPSGALVATTSQSQEVVMADNDKITHVGKGSTVVSLRPSQLSSALKTGSVVSIVPSHHKDEAVKTSEQMAELKDEEDNYSEDKDGEVWDGVTFSELELQELSQTMTEKTPLVVKSGREYFDREGNFLYRV</sequence>
<evidence type="ECO:0008006" key="4">
    <source>
        <dbReference type="Google" id="ProtNLM"/>
    </source>
</evidence>
<evidence type="ECO:0000313" key="2">
    <source>
        <dbReference type="EMBL" id="KAL2104055.1"/>
    </source>
</evidence>
<feature type="compositionally biased region" description="Polar residues" evidence="1">
    <location>
        <begin position="38"/>
        <end position="49"/>
    </location>
</feature>
<dbReference type="PANTHER" id="PTHR13475:SF3">
    <property type="entry name" value="NEUGRIN"/>
    <property type="match status" value="1"/>
</dbReference>